<keyword evidence="3 6" id="KW-0378">Hydrolase</keyword>
<organism evidence="9 10">
    <name type="scientific">Aureibaculum algae</name>
    <dbReference type="NCBI Taxonomy" id="2584122"/>
    <lineage>
        <taxon>Bacteria</taxon>
        <taxon>Pseudomonadati</taxon>
        <taxon>Bacteroidota</taxon>
        <taxon>Flavobacteriia</taxon>
        <taxon>Flavobacteriales</taxon>
        <taxon>Flavobacteriaceae</taxon>
        <taxon>Aureibaculum</taxon>
    </lineage>
</organism>
<dbReference type="Pfam" id="PF01435">
    <property type="entry name" value="Peptidase_M48"/>
    <property type="match status" value="1"/>
</dbReference>
<comment type="cofactor">
    <cofactor evidence="6">
        <name>Zn(2+)</name>
        <dbReference type="ChEBI" id="CHEBI:29105"/>
    </cofactor>
    <text evidence="6">Binds 1 zinc ion per subunit.</text>
</comment>
<accession>A0A5B7TPY7</accession>
<evidence type="ECO:0000313" key="9">
    <source>
        <dbReference type="EMBL" id="QCX37314.1"/>
    </source>
</evidence>
<feature type="domain" description="Peptidase M48" evidence="8">
    <location>
        <begin position="75"/>
        <end position="114"/>
    </location>
</feature>
<evidence type="ECO:0000256" key="6">
    <source>
        <dbReference type="RuleBase" id="RU003983"/>
    </source>
</evidence>
<name>A0A5B7TPY7_9FLAO</name>
<dbReference type="InterPro" id="IPR001915">
    <property type="entry name" value="Peptidase_M48"/>
</dbReference>
<evidence type="ECO:0000256" key="5">
    <source>
        <dbReference type="ARBA" id="ARBA00023049"/>
    </source>
</evidence>
<dbReference type="RefSeq" id="WP_138948256.1">
    <property type="nucleotide sequence ID" value="NZ_CP040749.1"/>
</dbReference>
<keyword evidence="10" id="KW-1185">Reference proteome</keyword>
<evidence type="ECO:0000256" key="4">
    <source>
        <dbReference type="ARBA" id="ARBA00022833"/>
    </source>
</evidence>
<dbReference type="KEGG" id="fbe:FF125_02240"/>
<keyword evidence="7" id="KW-0175">Coiled coil</keyword>
<evidence type="ECO:0000313" key="10">
    <source>
        <dbReference type="Proteomes" id="UP000306229"/>
    </source>
</evidence>
<keyword evidence="1 6" id="KW-0645">Protease</keyword>
<proteinExistence type="inferred from homology"/>
<feature type="coiled-coil region" evidence="7">
    <location>
        <begin position="4"/>
        <end position="31"/>
    </location>
</feature>
<protein>
    <recommendedName>
        <fullName evidence="8">Peptidase M48 domain-containing protein</fullName>
    </recommendedName>
</protein>
<dbReference type="Gene3D" id="3.30.2010.10">
    <property type="entry name" value="Metalloproteases ('zincins'), catalytic domain"/>
    <property type="match status" value="1"/>
</dbReference>
<reference evidence="9 10" key="1">
    <citation type="submission" date="2019-05" db="EMBL/GenBank/DDBJ databases">
        <title>Algicella ahnfeltiae gen. nov., sp. nov., a novel marine bacterium of the family Flavobacteriaceae isolated from a red alga.</title>
        <authorList>
            <person name="Nedashkovskaya O.I."/>
            <person name="Kukhlevskiy A.D."/>
            <person name="Kim S.-G."/>
            <person name="Zhukova N.V."/>
            <person name="Mikhailov V.V."/>
        </authorList>
    </citation>
    <scope>NUCLEOTIDE SEQUENCE [LARGE SCALE GENOMIC DNA]</scope>
    <source>
        <strain evidence="9 10">10Alg115</strain>
    </source>
</reference>
<dbReference type="Proteomes" id="UP000306229">
    <property type="component" value="Chromosome"/>
</dbReference>
<keyword evidence="4 6" id="KW-0862">Zinc</keyword>
<dbReference type="GO" id="GO:0004222">
    <property type="term" value="F:metalloendopeptidase activity"/>
    <property type="evidence" value="ECO:0007669"/>
    <property type="project" value="InterPro"/>
</dbReference>
<dbReference type="AlphaFoldDB" id="A0A5B7TPY7"/>
<keyword evidence="5 6" id="KW-0482">Metalloprotease</keyword>
<comment type="similarity">
    <text evidence="6">Belongs to the peptidase M48 family.</text>
</comment>
<evidence type="ECO:0000256" key="2">
    <source>
        <dbReference type="ARBA" id="ARBA00022723"/>
    </source>
</evidence>
<dbReference type="GO" id="GO:0006508">
    <property type="term" value="P:proteolysis"/>
    <property type="evidence" value="ECO:0007669"/>
    <property type="project" value="UniProtKB-KW"/>
</dbReference>
<dbReference type="EMBL" id="CP040749">
    <property type="protein sequence ID" value="QCX37314.1"/>
    <property type="molecule type" value="Genomic_DNA"/>
</dbReference>
<evidence type="ECO:0000256" key="3">
    <source>
        <dbReference type="ARBA" id="ARBA00022801"/>
    </source>
</evidence>
<gene>
    <name evidence="9" type="ORF">FF125_02240</name>
</gene>
<sequence>MIEILSSENTNELLTNSINRIEEKIDNNLTENSPIVISDLSNIKVLFPSSAIPNEFHFYSRILRNGFGITQPKNFRGGIRKHLIVINTKIIEKLNISESELDAIIAHELGHIFNEPNKDIPNFIEEQEFYADYFASSIGLKESLLSTIKKYLEQENAENSELFNLRISHLNKENSFENGNIRNL</sequence>
<dbReference type="OrthoDB" id="9810445at2"/>
<dbReference type="GO" id="GO:0046872">
    <property type="term" value="F:metal ion binding"/>
    <property type="evidence" value="ECO:0007669"/>
    <property type="project" value="UniProtKB-KW"/>
</dbReference>
<evidence type="ECO:0000256" key="1">
    <source>
        <dbReference type="ARBA" id="ARBA00022670"/>
    </source>
</evidence>
<evidence type="ECO:0000256" key="7">
    <source>
        <dbReference type="SAM" id="Coils"/>
    </source>
</evidence>
<evidence type="ECO:0000259" key="8">
    <source>
        <dbReference type="Pfam" id="PF01435"/>
    </source>
</evidence>
<keyword evidence="2" id="KW-0479">Metal-binding</keyword>